<protein>
    <submittedName>
        <fullName evidence="2">Uncharacterized protein</fullName>
    </submittedName>
</protein>
<name>A0A0K1E5P7_CHOCO</name>
<keyword evidence="3" id="KW-1185">Reference proteome</keyword>
<gene>
    <name evidence="2" type="ORF">CMC5_000090</name>
</gene>
<reference evidence="2 3" key="1">
    <citation type="submission" date="2015-07" db="EMBL/GenBank/DDBJ databases">
        <title>Genome analysis of myxobacterium Chondromyces crocatus Cm c5 reveals a high potential for natural compound synthesis and the genetic basis for the loss of fruiting body formation.</title>
        <authorList>
            <person name="Zaburannyi N."/>
            <person name="Bunk B."/>
            <person name="Maier J."/>
            <person name="Overmann J."/>
            <person name="Mueller R."/>
        </authorList>
    </citation>
    <scope>NUCLEOTIDE SEQUENCE [LARGE SCALE GENOMIC DNA]</scope>
    <source>
        <strain evidence="2 3">Cm c5</strain>
    </source>
</reference>
<dbReference type="RefSeq" id="WP_063796186.1">
    <property type="nucleotide sequence ID" value="NZ_CP012159.1"/>
</dbReference>
<feature type="compositionally biased region" description="Polar residues" evidence="1">
    <location>
        <begin position="183"/>
        <end position="194"/>
    </location>
</feature>
<proteinExistence type="predicted"/>
<accession>A0A0K1E5P7</accession>
<evidence type="ECO:0000313" key="2">
    <source>
        <dbReference type="EMBL" id="AKT35898.1"/>
    </source>
</evidence>
<sequence>MRGRLVFVIAAVVAVLVSAFPVSGKPKVRYREGWAEHPWARYAAMAGPQCVATLRQRGVRALAVEDAPGVLSPVRLPEGAGGVLYRTRAPAHVRARHPGEVMDCRLALALQDFSAILRAHGIREVEIASAFRPRRARSPLGLHEHLLRHEGGLAVDVLRFGVGTEEGNERPSGSASDDGRPSGSASGHGTSVHETSGRGTSHRGTSGGGGRAWLDVEHDFGGVIGAPVCGAGQNALTPAGKTLRAIVCEAASRHLFTSILTPNYDRAHKNHLHLEVTPGVQWELLR</sequence>
<evidence type="ECO:0000256" key="1">
    <source>
        <dbReference type="SAM" id="MobiDB-lite"/>
    </source>
</evidence>
<dbReference type="Proteomes" id="UP000067626">
    <property type="component" value="Chromosome"/>
</dbReference>
<feature type="region of interest" description="Disordered" evidence="1">
    <location>
        <begin position="164"/>
        <end position="212"/>
    </location>
</feature>
<organism evidence="2 3">
    <name type="scientific">Chondromyces crocatus</name>
    <dbReference type="NCBI Taxonomy" id="52"/>
    <lineage>
        <taxon>Bacteria</taxon>
        <taxon>Pseudomonadati</taxon>
        <taxon>Myxococcota</taxon>
        <taxon>Polyangia</taxon>
        <taxon>Polyangiales</taxon>
        <taxon>Polyangiaceae</taxon>
        <taxon>Chondromyces</taxon>
    </lineage>
</organism>
<evidence type="ECO:0000313" key="3">
    <source>
        <dbReference type="Proteomes" id="UP000067626"/>
    </source>
</evidence>
<dbReference type="OrthoDB" id="5496523at2"/>
<dbReference type="KEGG" id="ccro:CMC5_000090"/>
<dbReference type="STRING" id="52.CMC5_000090"/>
<dbReference type="EMBL" id="CP012159">
    <property type="protein sequence ID" value="AKT35898.1"/>
    <property type="molecule type" value="Genomic_DNA"/>
</dbReference>
<dbReference type="AlphaFoldDB" id="A0A0K1E5P7"/>